<comment type="similarity">
    <text evidence="7">Belongs to the binding-protein-dependent transport system permease family.</text>
</comment>
<dbReference type="Gene3D" id="1.10.3720.10">
    <property type="entry name" value="MetI-like"/>
    <property type="match status" value="1"/>
</dbReference>
<comment type="subcellular location">
    <subcellularLocation>
        <location evidence="1 7">Cell membrane</location>
        <topology evidence="1 7">Multi-pass membrane protein</topology>
    </subcellularLocation>
</comment>
<dbReference type="Pfam" id="PF00528">
    <property type="entry name" value="BPD_transp_1"/>
    <property type="match status" value="1"/>
</dbReference>
<keyword evidence="10" id="KW-1185">Reference proteome</keyword>
<dbReference type="SUPFAM" id="SSF161098">
    <property type="entry name" value="MetI-like"/>
    <property type="match status" value="1"/>
</dbReference>
<evidence type="ECO:0000313" key="9">
    <source>
        <dbReference type="EMBL" id="TNM50844.1"/>
    </source>
</evidence>
<feature type="transmembrane region" description="Helical" evidence="7">
    <location>
        <begin position="101"/>
        <end position="126"/>
    </location>
</feature>
<dbReference type="Proteomes" id="UP000313231">
    <property type="component" value="Unassembled WGS sequence"/>
</dbReference>
<reference evidence="9 10" key="1">
    <citation type="journal article" date="2016" name="Int. J. Syst. Evol. Microbiol.">
        <title>Nocardioides albidus sp. nov., an actinobacterium isolated from garden soil.</title>
        <authorList>
            <person name="Singh H."/>
            <person name="Du J."/>
            <person name="Trinh H."/>
            <person name="Won K."/>
            <person name="Yang J.E."/>
            <person name="Yin C."/>
            <person name="Kook M."/>
            <person name="Yi T.H."/>
        </authorList>
    </citation>
    <scope>NUCLEOTIDE SEQUENCE [LARGE SCALE GENOMIC DNA]</scope>
    <source>
        <strain evidence="9 10">CCTCC AB 2015297</strain>
    </source>
</reference>
<comment type="caution">
    <text evidence="9">The sequence shown here is derived from an EMBL/GenBank/DDBJ whole genome shotgun (WGS) entry which is preliminary data.</text>
</comment>
<organism evidence="9 10">
    <name type="scientific">Nocardioides albidus</name>
    <dbReference type="NCBI Taxonomy" id="1517589"/>
    <lineage>
        <taxon>Bacteria</taxon>
        <taxon>Bacillati</taxon>
        <taxon>Actinomycetota</taxon>
        <taxon>Actinomycetes</taxon>
        <taxon>Propionibacteriales</taxon>
        <taxon>Nocardioidaceae</taxon>
        <taxon>Nocardioides</taxon>
    </lineage>
</organism>
<feature type="transmembrane region" description="Helical" evidence="7">
    <location>
        <begin position="243"/>
        <end position="266"/>
    </location>
</feature>
<evidence type="ECO:0000256" key="6">
    <source>
        <dbReference type="ARBA" id="ARBA00023136"/>
    </source>
</evidence>
<keyword evidence="2 7" id="KW-0813">Transport</keyword>
<dbReference type="GO" id="GO:0005886">
    <property type="term" value="C:plasma membrane"/>
    <property type="evidence" value="ECO:0007669"/>
    <property type="project" value="UniProtKB-SubCell"/>
</dbReference>
<evidence type="ECO:0000256" key="1">
    <source>
        <dbReference type="ARBA" id="ARBA00004651"/>
    </source>
</evidence>
<proteinExistence type="inferred from homology"/>
<evidence type="ECO:0000256" key="7">
    <source>
        <dbReference type="RuleBase" id="RU363032"/>
    </source>
</evidence>
<dbReference type="Pfam" id="PF19300">
    <property type="entry name" value="BPD_transp_1_N"/>
    <property type="match status" value="1"/>
</dbReference>
<evidence type="ECO:0000256" key="2">
    <source>
        <dbReference type="ARBA" id="ARBA00022448"/>
    </source>
</evidence>
<accession>A0A5C4WRG7</accession>
<feature type="transmembrane region" description="Helical" evidence="7">
    <location>
        <begin position="138"/>
        <end position="161"/>
    </location>
</feature>
<dbReference type="EMBL" id="VDMP01000006">
    <property type="protein sequence ID" value="TNM50844.1"/>
    <property type="molecule type" value="Genomic_DNA"/>
</dbReference>
<dbReference type="CDD" id="cd06261">
    <property type="entry name" value="TM_PBP2"/>
    <property type="match status" value="1"/>
</dbReference>
<evidence type="ECO:0000313" key="10">
    <source>
        <dbReference type="Proteomes" id="UP000313231"/>
    </source>
</evidence>
<dbReference type="PANTHER" id="PTHR43163:SF6">
    <property type="entry name" value="DIPEPTIDE TRANSPORT SYSTEM PERMEASE PROTEIN DPPB-RELATED"/>
    <property type="match status" value="1"/>
</dbReference>
<keyword evidence="5 7" id="KW-1133">Transmembrane helix</keyword>
<dbReference type="InterPro" id="IPR000515">
    <property type="entry name" value="MetI-like"/>
</dbReference>
<feature type="transmembrane region" description="Helical" evidence="7">
    <location>
        <begin position="181"/>
        <end position="201"/>
    </location>
</feature>
<dbReference type="InterPro" id="IPR045621">
    <property type="entry name" value="BPD_transp_1_N"/>
</dbReference>
<dbReference type="AlphaFoldDB" id="A0A5C4WRG7"/>
<evidence type="ECO:0000256" key="5">
    <source>
        <dbReference type="ARBA" id="ARBA00022989"/>
    </source>
</evidence>
<keyword evidence="6 7" id="KW-0472">Membrane</keyword>
<dbReference type="GO" id="GO:0055085">
    <property type="term" value="P:transmembrane transport"/>
    <property type="evidence" value="ECO:0007669"/>
    <property type="project" value="InterPro"/>
</dbReference>
<keyword evidence="3" id="KW-1003">Cell membrane</keyword>
<evidence type="ECO:0000256" key="3">
    <source>
        <dbReference type="ARBA" id="ARBA00022475"/>
    </source>
</evidence>
<dbReference type="InterPro" id="IPR035906">
    <property type="entry name" value="MetI-like_sf"/>
</dbReference>
<gene>
    <name evidence="9" type="ORF">FHP29_00105</name>
</gene>
<keyword evidence="4 7" id="KW-0812">Transmembrane</keyword>
<dbReference type="PANTHER" id="PTHR43163">
    <property type="entry name" value="DIPEPTIDE TRANSPORT SYSTEM PERMEASE PROTEIN DPPB-RELATED"/>
    <property type="match status" value="1"/>
</dbReference>
<evidence type="ECO:0000256" key="4">
    <source>
        <dbReference type="ARBA" id="ARBA00022692"/>
    </source>
</evidence>
<feature type="transmembrane region" description="Helical" evidence="7">
    <location>
        <begin position="286"/>
        <end position="311"/>
    </location>
</feature>
<dbReference type="PROSITE" id="PS50928">
    <property type="entry name" value="ABC_TM1"/>
    <property type="match status" value="1"/>
</dbReference>
<evidence type="ECO:0000259" key="8">
    <source>
        <dbReference type="PROSITE" id="PS50928"/>
    </source>
</evidence>
<name>A0A5C4WRG7_9ACTN</name>
<feature type="domain" description="ABC transmembrane type-1" evidence="8">
    <location>
        <begin position="99"/>
        <end position="308"/>
    </location>
</feature>
<protein>
    <submittedName>
        <fullName evidence="9">ABC transporter permease</fullName>
    </submittedName>
</protein>
<sequence>MVMRMISFIGKRLLLAVPTIVLVTFLVFLLMELSPTDPAATLAGDNPTPERLAEIRAALGLDRPFWERYLDWGAAALHGDFGVSPITHQAVTSDLMFRLPITVSLVVLALFFAVVMGVVLGTVAALNRGGAVDWAMNAIANILLAVPPFVAAILLVLFFAILSPAFPATGYATLSDGIGPWLQFSTLPALSLATIPGALLARQVRSALVDTLEEDYIRTARAKGLRRGAIVAKHAAKNAAPPVVTVLGLVLTSMIGGAVVVEKIFAIPGLGSVSVDSVLNGDLVTLQGLIVVVALVVTAVNLAVDASYGYFNPRLRAR</sequence>